<accession>A0A379C449</accession>
<dbReference type="AlphaFoldDB" id="A0A379C449"/>
<organism evidence="2 3">
    <name type="scientific">Peptoniphilus lacrimalis</name>
    <dbReference type="NCBI Taxonomy" id="33031"/>
    <lineage>
        <taxon>Bacteria</taxon>
        <taxon>Bacillati</taxon>
        <taxon>Bacillota</taxon>
        <taxon>Tissierellia</taxon>
        <taxon>Tissierellales</taxon>
        <taxon>Peptoniphilaceae</taxon>
        <taxon>Peptoniphilus</taxon>
    </lineage>
</organism>
<protein>
    <submittedName>
        <fullName evidence="2">Uncharacterized protein</fullName>
    </submittedName>
</protein>
<feature type="transmembrane region" description="Helical" evidence="1">
    <location>
        <begin position="75"/>
        <end position="92"/>
    </location>
</feature>
<evidence type="ECO:0000313" key="2">
    <source>
        <dbReference type="EMBL" id="SUB56366.1"/>
    </source>
</evidence>
<keyword evidence="1" id="KW-0812">Transmembrane</keyword>
<keyword evidence="1" id="KW-1133">Transmembrane helix</keyword>
<dbReference type="Proteomes" id="UP000255517">
    <property type="component" value="Unassembled WGS sequence"/>
</dbReference>
<name>A0A379C449_9FIRM</name>
<dbReference type="EMBL" id="UGSZ01000001">
    <property type="protein sequence ID" value="SUB56366.1"/>
    <property type="molecule type" value="Genomic_DNA"/>
</dbReference>
<keyword evidence="1" id="KW-0472">Membrane</keyword>
<sequence>MLENYSAYIHPIELSYILIEFLNIVLINITLSTEKHIYEFIDKKTYRAKYITYMLILIPAAFYTYIKVYTNFDKVFLLPYLLLVFLIFLWCRKTKKNLKKYRDCYKDK</sequence>
<gene>
    <name evidence="2" type="ORF">NCTC13149_00136</name>
</gene>
<proteinExistence type="predicted"/>
<reference evidence="2 3" key="1">
    <citation type="submission" date="2018-06" db="EMBL/GenBank/DDBJ databases">
        <authorList>
            <consortium name="Pathogen Informatics"/>
            <person name="Doyle S."/>
        </authorList>
    </citation>
    <scope>NUCLEOTIDE SEQUENCE [LARGE SCALE GENOMIC DNA]</scope>
    <source>
        <strain evidence="2 3">NCTC13149</strain>
    </source>
</reference>
<dbReference type="STRING" id="1122949.GCA_000378725_00207"/>
<evidence type="ECO:0000313" key="3">
    <source>
        <dbReference type="Proteomes" id="UP000255517"/>
    </source>
</evidence>
<feature type="transmembrane region" description="Helical" evidence="1">
    <location>
        <begin position="12"/>
        <end position="29"/>
    </location>
</feature>
<evidence type="ECO:0000256" key="1">
    <source>
        <dbReference type="SAM" id="Phobius"/>
    </source>
</evidence>
<feature type="transmembrane region" description="Helical" evidence="1">
    <location>
        <begin position="50"/>
        <end position="69"/>
    </location>
</feature>